<organism evidence="10 11">
    <name type="scientific">Adonisia turfae CCMR0081</name>
    <dbReference type="NCBI Taxonomy" id="2292702"/>
    <lineage>
        <taxon>Bacteria</taxon>
        <taxon>Bacillati</taxon>
        <taxon>Cyanobacteriota</taxon>
        <taxon>Adonisia</taxon>
        <taxon>Adonisia turfae</taxon>
    </lineage>
</organism>
<evidence type="ECO:0000256" key="4">
    <source>
        <dbReference type="ARBA" id="ARBA00023125"/>
    </source>
</evidence>
<accession>A0A6M0RLR8</accession>
<proteinExistence type="predicted"/>
<keyword evidence="1 6" id="KW-0597">Phosphoprotein</keyword>
<evidence type="ECO:0000256" key="1">
    <source>
        <dbReference type="ARBA" id="ARBA00022553"/>
    </source>
</evidence>
<dbReference type="Gene3D" id="1.10.10.10">
    <property type="entry name" value="Winged helix-like DNA-binding domain superfamily/Winged helix DNA-binding domain"/>
    <property type="match status" value="1"/>
</dbReference>
<reference evidence="10 11" key="1">
    <citation type="journal article" date="2020" name="Microb. Ecol.">
        <title>Ecogenomics of the Marine Benthic Filamentous Cyanobacterium Adonisia.</title>
        <authorList>
            <person name="Walter J.M."/>
            <person name="Coutinho F.H."/>
            <person name="Leomil L."/>
            <person name="Hargreaves P.I."/>
            <person name="Campeao M.E."/>
            <person name="Vieira V.V."/>
            <person name="Silva B.S."/>
            <person name="Fistarol G.O."/>
            <person name="Salomon P.S."/>
            <person name="Sawabe T."/>
            <person name="Mino S."/>
            <person name="Hosokawa M."/>
            <person name="Miyashita H."/>
            <person name="Maruyama F."/>
            <person name="van Verk M.C."/>
            <person name="Dutilh B.E."/>
            <person name="Thompson C.C."/>
            <person name="Thompson F.L."/>
        </authorList>
    </citation>
    <scope>NUCLEOTIDE SEQUENCE [LARGE SCALE GENOMIC DNA]</scope>
    <source>
        <strain evidence="10 11">CCMR0081</strain>
    </source>
</reference>
<dbReference type="GO" id="GO:0000976">
    <property type="term" value="F:transcription cis-regulatory region binding"/>
    <property type="evidence" value="ECO:0007669"/>
    <property type="project" value="TreeGrafter"/>
</dbReference>
<dbReference type="SMART" id="SM00448">
    <property type="entry name" value="REC"/>
    <property type="match status" value="1"/>
</dbReference>
<dbReference type="InterPro" id="IPR039420">
    <property type="entry name" value="WalR-like"/>
</dbReference>
<dbReference type="Proteomes" id="UP000481033">
    <property type="component" value="Unassembled WGS sequence"/>
</dbReference>
<feature type="domain" description="OmpR/PhoB-type" evidence="9">
    <location>
        <begin position="132"/>
        <end position="226"/>
    </location>
</feature>
<dbReference type="InterPro" id="IPR011006">
    <property type="entry name" value="CheY-like_superfamily"/>
</dbReference>
<feature type="DNA-binding region" description="OmpR/PhoB-type" evidence="7">
    <location>
        <begin position="132"/>
        <end position="226"/>
    </location>
</feature>
<evidence type="ECO:0000313" key="10">
    <source>
        <dbReference type="EMBL" id="NEZ56713.1"/>
    </source>
</evidence>
<evidence type="ECO:0000256" key="6">
    <source>
        <dbReference type="PROSITE-ProRule" id="PRU00169"/>
    </source>
</evidence>
<keyword evidence="11" id="KW-1185">Reference proteome</keyword>
<keyword evidence="5" id="KW-0804">Transcription</keyword>
<feature type="domain" description="Response regulatory" evidence="8">
    <location>
        <begin position="3"/>
        <end position="117"/>
    </location>
</feature>
<dbReference type="GO" id="GO:0006355">
    <property type="term" value="P:regulation of DNA-templated transcription"/>
    <property type="evidence" value="ECO:0007669"/>
    <property type="project" value="InterPro"/>
</dbReference>
<dbReference type="PROSITE" id="PS51755">
    <property type="entry name" value="OMPR_PHOB"/>
    <property type="match status" value="1"/>
</dbReference>
<evidence type="ECO:0000259" key="9">
    <source>
        <dbReference type="PROSITE" id="PS51755"/>
    </source>
</evidence>
<dbReference type="FunFam" id="1.10.10.10:FF:000005">
    <property type="entry name" value="Two-component system response regulator"/>
    <property type="match status" value="1"/>
</dbReference>
<dbReference type="SUPFAM" id="SSF52172">
    <property type="entry name" value="CheY-like"/>
    <property type="match status" value="1"/>
</dbReference>
<dbReference type="GO" id="GO:0032993">
    <property type="term" value="C:protein-DNA complex"/>
    <property type="evidence" value="ECO:0007669"/>
    <property type="project" value="TreeGrafter"/>
</dbReference>
<dbReference type="PANTHER" id="PTHR48111:SF38">
    <property type="entry name" value="TWO-COMPONENT RESPONSE REGULATOR"/>
    <property type="match status" value="1"/>
</dbReference>
<evidence type="ECO:0000256" key="5">
    <source>
        <dbReference type="ARBA" id="ARBA00023163"/>
    </source>
</evidence>
<dbReference type="Pfam" id="PF00486">
    <property type="entry name" value="Trans_reg_C"/>
    <property type="match status" value="1"/>
</dbReference>
<feature type="modified residue" description="4-aspartylphosphate" evidence="6">
    <location>
        <position position="52"/>
    </location>
</feature>
<dbReference type="InterPro" id="IPR036388">
    <property type="entry name" value="WH-like_DNA-bd_sf"/>
</dbReference>
<sequence length="227" mass="26098">MSRILIIEDSPRVASFLEKGLRANGYTPTIIDNGDDAIALALHQQFDLIILDLGLPNKDGLIVLDEFRGQGISVPIIILSARHEINDKVAGFERGADDYLTKPFRFEELLMRIQARLRNAHLQQTHIDTSNTYILRFREVELNLHSREVRVAGRSIKLSAREFILAETFLRHPGQILSREQLLDHVWGYDYDPGSNIVDVYIGYLRKKLGRHFIETIRGLGYRLKHE</sequence>
<evidence type="ECO:0000313" key="11">
    <source>
        <dbReference type="Proteomes" id="UP000481033"/>
    </source>
</evidence>
<keyword evidence="3" id="KW-0805">Transcription regulation</keyword>
<gene>
    <name evidence="10" type="ORF">DXZ20_13705</name>
</gene>
<protein>
    <submittedName>
        <fullName evidence="10">DNA-binding response regulator</fullName>
    </submittedName>
</protein>
<dbReference type="InterPro" id="IPR001867">
    <property type="entry name" value="OmpR/PhoB-type_DNA-bd"/>
</dbReference>
<comment type="caution">
    <text evidence="10">The sequence shown here is derived from an EMBL/GenBank/DDBJ whole genome shotgun (WGS) entry which is preliminary data.</text>
</comment>
<dbReference type="PROSITE" id="PS50110">
    <property type="entry name" value="RESPONSE_REGULATORY"/>
    <property type="match status" value="1"/>
</dbReference>
<evidence type="ECO:0000259" key="8">
    <source>
        <dbReference type="PROSITE" id="PS50110"/>
    </source>
</evidence>
<evidence type="ECO:0000256" key="7">
    <source>
        <dbReference type="PROSITE-ProRule" id="PRU01091"/>
    </source>
</evidence>
<dbReference type="EMBL" id="QXHD01000004">
    <property type="protein sequence ID" value="NEZ56713.1"/>
    <property type="molecule type" value="Genomic_DNA"/>
</dbReference>
<keyword evidence="2" id="KW-0902">Two-component regulatory system</keyword>
<evidence type="ECO:0000256" key="2">
    <source>
        <dbReference type="ARBA" id="ARBA00023012"/>
    </source>
</evidence>
<dbReference type="GO" id="GO:0000156">
    <property type="term" value="F:phosphorelay response regulator activity"/>
    <property type="evidence" value="ECO:0007669"/>
    <property type="project" value="TreeGrafter"/>
</dbReference>
<dbReference type="Gene3D" id="3.40.50.2300">
    <property type="match status" value="1"/>
</dbReference>
<evidence type="ECO:0000256" key="3">
    <source>
        <dbReference type="ARBA" id="ARBA00023015"/>
    </source>
</evidence>
<dbReference type="RefSeq" id="WP_163698711.1">
    <property type="nucleotide sequence ID" value="NZ_QXHD01000004.1"/>
</dbReference>
<dbReference type="GO" id="GO:0005829">
    <property type="term" value="C:cytosol"/>
    <property type="evidence" value="ECO:0007669"/>
    <property type="project" value="TreeGrafter"/>
</dbReference>
<dbReference type="Pfam" id="PF00072">
    <property type="entry name" value="Response_reg"/>
    <property type="match status" value="1"/>
</dbReference>
<dbReference type="InterPro" id="IPR001789">
    <property type="entry name" value="Sig_transdc_resp-reg_receiver"/>
</dbReference>
<dbReference type="AlphaFoldDB" id="A0A6M0RLR8"/>
<keyword evidence="4 7" id="KW-0238">DNA-binding</keyword>
<dbReference type="PANTHER" id="PTHR48111">
    <property type="entry name" value="REGULATOR OF RPOS"/>
    <property type="match status" value="1"/>
</dbReference>
<dbReference type="Gene3D" id="6.10.250.690">
    <property type="match status" value="1"/>
</dbReference>
<name>A0A6M0RLR8_9CYAN</name>
<dbReference type="SMART" id="SM00862">
    <property type="entry name" value="Trans_reg_C"/>
    <property type="match status" value="1"/>
</dbReference>
<dbReference type="CDD" id="cd00383">
    <property type="entry name" value="trans_reg_C"/>
    <property type="match status" value="1"/>
</dbReference>